<comment type="caution">
    <text evidence="1">The sequence shown here is derived from an EMBL/GenBank/DDBJ whole genome shotgun (WGS) entry which is preliminary data.</text>
</comment>
<accession>A0ACC6Q8A4</accession>
<dbReference type="Proteomes" id="UP001377168">
    <property type="component" value="Unassembled WGS sequence"/>
</dbReference>
<proteinExistence type="predicted"/>
<reference evidence="1" key="1">
    <citation type="submission" date="2024-03" db="EMBL/GenBank/DDBJ databases">
        <title>Novel Streptomyces species of biotechnological and ecological value are a feature of Machair soil.</title>
        <authorList>
            <person name="Prole J.R."/>
            <person name="Goodfellow M."/>
            <person name="Allenby N."/>
            <person name="Ward A.C."/>
        </authorList>
    </citation>
    <scope>NUCLEOTIDE SEQUENCE</scope>
    <source>
        <strain evidence="1">MS2.AVA.5</strain>
    </source>
</reference>
<keyword evidence="2" id="KW-1185">Reference proteome</keyword>
<sequence length="89" mass="9569">MKYTIVGDWYDCWDLASTFAVVAEGETLGEAKQSAAGAVLEHFPHRAEGEDGESPETLWGGDNGAYVVAAFEGDLRTRAIESATFELIA</sequence>
<evidence type="ECO:0000313" key="2">
    <source>
        <dbReference type="Proteomes" id="UP001377168"/>
    </source>
</evidence>
<gene>
    <name evidence="1" type="ORF">WKI67_42340</name>
</gene>
<protein>
    <submittedName>
        <fullName evidence="1">Uncharacterized protein</fullName>
    </submittedName>
</protein>
<evidence type="ECO:0000313" key="1">
    <source>
        <dbReference type="EMBL" id="MEJ8639952.1"/>
    </source>
</evidence>
<dbReference type="EMBL" id="JBBKAJ010000034">
    <property type="protein sequence ID" value="MEJ8639952.1"/>
    <property type="molecule type" value="Genomic_DNA"/>
</dbReference>
<name>A0ACC6Q8A4_9ACTN</name>
<organism evidence="1 2">
    <name type="scientific">Streptomyces achmelvichensis</name>
    <dbReference type="NCBI Taxonomy" id="3134111"/>
    <lineage>
        <taxon>Bacteria</taxon>
        <taxon>Bacillati</taxon>
        <taxon>Actinomycetota</taxon>
        <taxon>Actinomycetes</taxon>
        <taxon>Kitasatosporales</taxon>
        <taxon>Streptomycetaceae</taxon>
        <taxon>Streptomyces</taxon>
    </lineage>
</organism>